<feature type="region of interest" description="Disordered" evidence="1">
    <location>
        <begin position="297"/>
        <end position="383"/>
    </location>
</feature>
<feature type="compositionally biased region" description="Basic residues" evidence="1">
    <location>
        <begin position="506"/>
        <end position="517"/>
    </location>
</feature>
<feature type="compositionally biased region" description="Basic residues" evidence="1">
    <location>
        <begin position="705"/>
        <end position="718"/>
    </location>
</feature>
<feature type="compositionally biased region" description="Low complexity" evidence="1">
    <location>
        <begin position="410"/>
        <end position="421"/>
    </location>
</feature>
<feature type="compositionally biased region" description="Gly residues" evidence="1">
    <location>
        <begin position="115"/>
        <end position="131"/>
    </location>
</feature>
<feature type="compositionally biased region" description="Low complexity" evidence="1">
    <location>
        <begin position="800"/>
        <end position="820"/>
    </location>
</feature>
<protein>
    <submittedName>
        <fullName evidence="2">Uncharacterized protein</fullName>
    </submittedName>
</protein>
<feature type="compositionally biased region" description="Low complexity" evidence="1">
    <location>
        <begin position="40"/>
        <end position="70"/>
    </location>
</feature>
<feature type="compositionally biased region" description="Low complexity" evidence="1">
    <location>
        <begin position="238"/>
        <end position="247"/>
    </location>
</feature>
<feature type="compositionally biased region" description="Basic residues" evidence="1">
    <location>
        <begin position="422"/>
        <end position="442"/>
    </location>
</feature>
<feature type="compositionally biased region" description="Low complexity" evidence="1">
    <location>
        <begin position="210"/>
        <end position="222"/>
    </location>
</feature>
<feature type="compositionally biased region" description="Basic residues" evidence="1">
    <location>
        <begin position="330"/>
        <end position="346"/>
    </location>
</feature>
<feature type="compositionally biased region" description="Basic residues" evidence="1">
    <location>
        <begin position="571"/>
        <end position="583"/>
    </location>
</feature>
<sequence length="981" mass="107176">MRYMRGLNEWLERDVHDRQAELQAVIARVEQLRHDMRAMPAAGAPAPEPSDSSSSSGSDGSDGVPIVIPGQGPGFVAGQGPPFVPGQGQGPRVVPGQQGAPVVPGWPPLGFQPQHGGGPVIPQHGGEGPGTGVPFIPGNLPPPMQGVPQLYQFPQGPPPIPGIGPGGFVMPQSGPYTAGPPDATIPYIPRFGTGGSPLPGDPLVVPMPMSGRSSSSSGSSETTPRRTRRRPRRDSESGSESTVTGSSPERPIVIHPSTSGMPQQQQGQIPQGQTIIINPSAPAGSTQAPTYIPQVSIPVGSSRHHHSPRSSRSSRSSRSPRTPIQILPSRGHRSRSSRSRSSHRHTPPPPQVHIIQPSGAGPSAVPVGYPGTMPPGGYPGTMPQGPYPGTMPPTMIPTMVPSQAPIFVTGRSGSRSRSSSRGGRHGRRHDSRSRSRSSHGRHSPTVILQQQPPSSMPPMTQGPPIVLGPQGTGQPIVLTRRSHSRSRSRSYSPRQVYVRSHSGSRSGRHRSRSRSPRHGHEQPTIIMQPTTAGMPPMMMPSSRRSRSRSRSPVIITGSRRSRSPTHYDDRHRRRSRSRSRSPRHYPQTPVVVTAGTHRSHRSRSRSRSPRHYPTIIGHSGTHRSRSHRSRSRSRSPRHYPTIIGHSGTHRSRRSRSRSRSRSPRHYPTIIGHSGTHRSRSHRSRSGSRSPRHHSQPPIIMTGTHGTHRSRHSRSRSRSPTHLPTIIGSHHPSHHPSHFARSRSGSPESYRPHASHPSEHHIPIVVPRSGTQRSDTHRSGIHRPRSRSHSPTYIPHDHARSMSGSPSPHGPPRTHTAGSRSPSRHPRRPSRSERPSHSDRPSRSERPAHSERSVSPESPHTRTGSTRPHGSEPLVKLRGELPVVIHRRLFLWITLRTTGQNLPLILLLVVPKPIARDPHLRLIWFVSPVDQLLHMNETRVLFPVPSTKGLDVRKATVGLVPRPQCQFQKRVNRGFSTSTVGP</sequence>
<feature type="compositionally biased region" description="Low complexity" evidence="1">
    <location>
        <begin position="489"/>
        <end position="505"/>
    </location>
</feature>
<proteinExistence type="predicted"/>
<feature type="region of interest" description="Disordered" evidence="1">
    <location>
        <begin position="406"/>
        <end position="873"/>
    </location>
</feature>
<feature type="compositionally biased region" description="Basic and acidic residues" evidence="1">
    <location>
        <begin position="829"/>
        <end position="853"/>
    </location>
</feature>
<evidence type="ECO:0000313" key="2">
    <source>
        <dbReference type="EMBL" id="KAJ7628458.1"/>
    </source>
</evidence>
<gene>
    <name evidence="2" type="ORF">FB45DRAFT_38349</name>
</gene>
<dbReference type="AlphaFoldDB" id="A0AAD7BRF1"/>
<feature type="compositionally biased region" description="Basic residues" evidence="1">
    <location>
        <begin position="647"/>
        <end position="664"/>
    </location>
</feature>
<evidence type="ECO:0000313" key="3">
    <source>
        <dbReference type="Proteomes" id="UP001221142"/>
    </source>
</evidence>
<organism evidence="2 3">
    <name type="scientific">Roridomyces roridus</name>
    <dbReference type="NCBI Taxonomy" id="1738132"/>
    <lineage>
        <taxon>Eukaryota</taxon>
        <taxon>Fungi</taxon>
        <taxon>Dikarya</taxon>
        <taxon>Basidiomycota</taxon>
        <taxon>Agaricomycotina</taxon>
        <taxon>Agaricomycetes</taxon>
        <taxon>Agaricomycetidae</taxon>
        <taxon>Agaricales</taxon>
        <taxon>Marasmiineae</taxon>
        <taxon>Mycenaceae</taxon>
        <taxon>Roridomyces</taxon>
    </lineage>
</organism>
<dbReference type="EMBL" id="JARKIF010000010">
    <property type="protein sequence ID" value="KAJ7628458.1"/>
    <property type="molecule type" value="Genomic_DNA"/>
</dbReference>
<feature type="compositionally biased region" description="Low complexity" evidence="1">
    <location>
        <begin position="90"/>
        <end position="103"/>
    </location>
</feature>
<feature type="region of interest" description="Disordered" evidence="1">
    <location>
        <begin position="173"/>
        <end position="270"/>
    </location>
</feature>
<dbReference type="Proteomes" id="UP001221142">
    <property type="component" value="Unassembled WGS sequence"/>
</dbReference>
<evidence type="ECO:0000256" key="1">
    <source>
        <dbReference type="SAM" id="MobiDB-lite"/>
    </source>
</evidence>
<feature type="compositionally biased region" description="Basic residues" evidence="1">
    <location>
        <begin position="730"/>
        <end position="740"/>
    </location>
</feature>
<feature type="compositionally biased region" description="Basic residues" evidence="1">
    <location>
        <begin position="597"/>
        <end position="610"/>
    </location>
</feature>
<name>A0AAD7BRF1_9AGAR</name>
<feature type="region of interest" description="Disordered" evidence="1">
    <location>
        <begin position="40"/>
        <end position="131"/>
    </location>
</feature>
<feature type="compositionally biased region" description="Low complexity" evidence="1">
    <location>
        <begin position="449"/>
        <end position="464"/>
    </location>
</feature>
<reference evidence="2" key="1">
    <citation type="submission" date="2023-03" db="EMBL/GenBank/DDBJ databases">
        <title>Massive genome expansion in bonnet fungi (Mycena s.s.) driven by repeated elements and novel gene families across ecological guilds.</title>
        <authorList>
            <consortium name="Lawrence Berkeley National Laboratory"/>
            <person name="Harder C.B."/>
            <person name="Miyauchi S."/>
            <person name="Viragh M."/>
            <person name="Kuo A."/>
            <person name="Thoen E."/>
            <person name="Andreopoulos B."/>
            <person name="Lu D."/>
            <person name="Skrede I."/>
            <person name="Drula E."/>
            <person name="Henrissat B."/>
            <person name="Morin E."/>
            <person name="Kohler A."/>
            <person name="Barry K."/>
            <person name="LaButti K."/>
            <person name="Morin E."/>
            <person name="Salamov A."/>
            <person name="Lipzen A."/>
            <person name="Mereny Z."/>
            <person name="Hegedus B."/>
            <person name="Baldrian P."/>
            <person name="Stursova M."/>
            <person name="Weitz H."/>
            <person name="Taylor A."/>
            <person name="Grigoriev I.V."/>
            <person name="Nagy L.G."/>
            <person name="Martin F."/>
            <person name="Kauserud H."/>
        </authorList>
    </citation>
    <scope>NUCLEOTIDE SEQUENCE</scope>
    <source>
        <strain evidence="2">9284</strain>
    </source>
</reference>
<feature type="compositionally biased region" description="Low complexity" evidence="1">
    <location>
        <begin position="310"/>
        <end position="321"/>
    </location>
</feature>
<feature type="compositionally biased region" description="Basic residues" evidence="1">
    <location>
        <begin position="674"/>
        <end position="694"/>
    </location>
</feature>
<feature type="compositionally biased region" description="Basic residues" evidence="1">
    <location>
        <begin position="620"/>
        <end position="637"/>
    </location>
</feature>
<feature type="compositionally biased region" description="Basic residues" evidence="1">
    <location>
        <begin position="778"/>
        <end position="787"/>
    </location>
</feature>
<comment type="caution">
    <text evidence="2">The sequence shown here is derived from an EMBL/GenBank/DDBJ whole genome shotgun (WGS) entry which is preliminary data.</text>
</comment>
<feature type="compositionally biased region" description="Polar residues" evidence="1">
    <location>
        <begin position="854"/>
        <end position="867"/>
    </location>
</feature>
<keyword evidence="3" id="KW-1185">Reference proteome</keyword>
<accession>A0AAD7BRF1</accession>